<feature type="region of interest" description="Disordered" evidence="2">
    <location>
        <begin position="1"/>
        <end position="65"/>
    </location>
</feature>
<dbReference type="InterPro" id="IPR036517">
    <property type="entry name" value="FF_domain_sf"/>
</dbReference>
<feature type="compositionally biased region" description="Basic and acidic residues" evidence="2">
    <location>
        <begin position="499"/>
        <end position="560"/>
    </location>
</feature>
<feature type="region of interest" description="Disordered" evidence="2">
    <location>
        <begin position="124"/>
        <end position="287"/>
    </location>
</feature>
<keyword evidence="1" id="KW-0677">Repeat</keyword>
<keyword evidence="5" id="KW-1185">Reference proteome</keyword>
<gene>
    <name evidence="4" type="ORF">Slin15195_G015090</name>
</gene>
<dbReference type="InterPro" id="IPR002713">
    <property type="entry name" value="FF_domain"/>
</dbReference>
<evidence type="ECO:0000313" key="5">
    <source>
        <dbReference type="Proteomes" id="UP001056384"/>
    </source>
</evidence>
<reference evidence="4" key="1">
    <citation type="submission" date="2022-06" db="EMBL/GenBank/DDBJ databases">
        <title>Complete genome sequences of two strains of the flax pathogen Septoria linicola.</title>
        <authorList>
            <person name="Lapalu N."/>
            <person name="Simon A."/>
            <person name="Demenou B."/>
            <person name="Paumier D."/>
            <person name="Guillot M.-P."/>
            <person name="Gout L."/>
            <person name="Valade R."/>
        </authorList>
    </citation>
    <scope>NUCLEOTIDE SEQUENCE</scope>
    <source>
        <strain evidence="4">SE15195</strain>
    </source>
</reference>
<evidence type="ECO:0000313" key="4">
    <source>
        <dbReference type="EMBL" id="USW48190.1"/>
    </source>
</evidence>
<feature type="compositionally biased region" description="Acidic residues" evidence="2">
    <location>
        <begin position="269"/>
        <end position="287"/>
    </location>
</feature>
<evidence type="ECO:0000259" key="3">
    <source>
        <dbReference type="Pfam" id="PF01846"/>
    </source>
</evidence>
<feature type="region of interest" description="Disordered" evidence="2">
    <location>
        <begin position="487"/>
        <end position="560"/>
    </location>
</feature>
<dbReference type="GO" id="GO:0003712">
    <property type="term" value="F:transcription coregulator activity"/>
    <property type="evidence" value="ECO:0007669"/>
    <property type="project" value="TreeGrafter"/>
</dbReference>
<feature type="domain" description="FF" evidence="3">
    <location>
        <begin position="298"/>
        <end position="351"/>
    </location>
</feature>
<accession>A0A9Q9AKP7</accession>
<dbReference type="EMBL" id="CP099418">
    <property type="protein sequence ID" value="USW48190.1"/>
    <property type="molecule type" value="Genomic_DNA"/>
</dbReference>
<name>A0A9Q9AKP7_9PEZI</name>
<dbReference type="PANTHER" id="PTHR15377">
    <property type="entry name" value="TRANSCRIPTION ELONGATION REGULATOR 1"/>
    <property type="match status" value="1"/>
</dbReference>
<dbReference type="InterPro" id="IPR045148">
    <property type="entry name" value="TCRG1-like"/>
</dbReference>
<evidence type="ECO:0000256" key="2">
    <source>
        <dbReference type="SAM" id="MobiDB-lite"/>
    </source>
</evidence>
<evidence type="ECO:0000256" key="1">
    <source>
        <dbReference type="ARBA" id="ARBA00022737"/>
    </source>
</evidence>
<dbReference type="Pfam" id="PF01846">
    <property type="entry name" value="FF"/>
    <property type="match status" value="1"/>
</dbReference>
<feature type="compositionally biased region" description="Polar residues" evidence="2">
    <location>
        <begin position="7"/>
        <end position="18"/>
    </location>
</feature>
<proteinExistence type="predicted"/>
<feature type="compositionally biased region" description="Polar residues" evidence="2">
    <location>
        <begin position="124"/>
        <end position="135"/>
    </location>
</feature>
<dbReference type="Gene3D" id="1.10.10.440">
    <property type="entry name" value="FF domain"/>
    <property type="match status" value="1"/>
</dbReference>
<dbReference type="SUPFAM" id="SSF81698">
    <property type="entry name" value="FF domain"/>
    <property type="match status" value="1"/>
</dbReference>
<dbReference type="Proteomes" id="UP001056384">
    <property type="component" value="Chromosome 1"/>
</dbReference>
<dbReference type="GO" id="GO:0070063">
    <property type="term" value="F:RNA polymerase binding"/>
    <property type="evidence" value="ECO:0007669"/>
    <property type="project" value="InterPro"/>
</dbReference>
<dbReference type="AlphaFoldDB" id="A0A9Q9AKP7"/>
<feature type="compositionally biased region" description="Basic and acidic residues" evidence="2">
    <location>
        <begin position="218"/>
        <end position="238"/>
    </location>
</feature>
<feature type="compositionally biased region" description="Acidic residues" evidence="2">
    <location>
        <begin position="201"/>
        <end position="217"/>
    </location>
</feature>
<sequence>MAALDSQMPTKRQKTFATQDDYVSLDHDSHHQSASTSTPHAPRRPPPHAFRPQQDRPKSKHVLPGCEPWLLVKTKLRRRFVHNPDTKQSLWRIPAHVLPAVLAWEQSERDEKEKADNAAWAEQQLQQMRPSQAQPSPIIGGTTEASTSSGRRRRSVSLQREDEAALMAELAAQTDHNSAPLPAQSDPRSAPAATYGYDSDGSYEEVEVTDDEDEQDKSEERPQEAARVDSEANGEHQQHSGPEPAEPDAPVEFGEDDIAWQLAAMGEDYGLDEGEYGDEPDEGWEEGAEGLGLTAEDAQNLFRDLLDDYRVSPFTPWDKIISDETENSILNDDRYTVLSTMKARREAYDAWARDRAAQIQAERAATQKSNPKIPYLAFLQEMASPKLYWPEFKRKYKREAEMNDRKLSDKDREKLYRDHIARLKMSESARQSDLQSLLKSVPLTSLNAASTVDNLPEQVLSHLHYIGLPVTLRDTIVAAHLQSLPAVTDDGSTAGEGNRMTDREDHERRRREQALAAREAHVRNERRAQEKLEERARRDLREGERELERAMAYERRNAPP</sequence>
<organism evidence="4 5">
    <name type="scientific">Septoria linicola</name>
    <dbReference type="NCBI Taxonomy" id="215465"/>
    <lineage>
        <taxon>Eukaryota</taxon>
        <taxon>Fungi</taxon>
        <taxon>Dikarya</taxon>
        <taxon>Ascomycota</taxon>
        <taxon>Pezizomycotina</taxon>
        <taxon>Dothideomycetes</taxon>
        <taxon>Dothideomycetidae</taxon>
        <taxon>Mycosphaerellales</taxon>
        <taxon>Mycosphaerellaceae</taxon>
        <taxon>Septoria</taxon>
    </lineage>
</organism>
<protein>
    <submittedName>
        <fullName evidence="4">FF domain, pre-mRNA-processing factor Prp40</fullName>
    </submittedName>
</protein>
<dbReference type="PANTHER" id="PTHR15377:SF3">
    <property type="entry name" value="WW DOMAIN-CONTAINING PROTEIN"/>
    <property type="match status" value="1"/>
</dbReference>
<dbReference type="Gene3D" id="2.20.70.10">
    <property type="match status" value="1"/>
</dbReference>
<dbReference type="GO" id="GO:0005634">
    <property type="term" value="C:nucleus"/>
    <property type="evidence" value="ECO:0007669"/>
    <property type="project" value="TreeGrafter"/>
</dbReference>